<dbReference type="EMBL" id="RDQH01000334">
    <property type="protein sequence ID" value="RXH91970.1"/>
    <property type="molecule type" value="Genomic_DNA"/>
</dbReference>
<proteinExistence type="predicted"/>
<feature type="compositionally biased region" description="Basic and acidic residues" evidence="1">
    <location>
        <begin position="304"/>
        <end position="318"/>
    </location>
</feature>
<dbReference type="GO" id="GO:0071782">
    <property type="term" value="C:endoplasmic reticulum tubular network"/>
    <property type="evidence" value="ECO:0007669"/>
    <property type="project" value="TreeGrafter"/>
</dbReference>
<feature type="compositionally biased region" description="Polar residues" evidence="1">
    <location>
        <begin position="433"/>
        <end position="458"/>
    </location>
</feature>
<feature type="region of interest" description="Disordered" evidence="1">
    <location>
        <begin position="431"/>
        <end position="483"/>
    </location>
</feature>
<keyword evidence="2" id="KW-0472">Membrane</keyword>
<dbReference type="PANTHER" id="PTHR22166">
    <property type="entry name" value="ENDOPLASMIC RETICULUM JUNCTION FORMATION PROTEIN LUNAPARK"/>
    <property type="match status" value="1"/>
</dbReference>
<organism evidence="4 5">
    <name type="scientific">Malus domestica</name>
    <name type="common">Apple</name>
    <name type="synonym">Pyrus malus</name>
    <dbReference type="NCBI Taxonomy" id="3750"/>
    <lineage>
        <taxon>Eukaryota</taxon>
        <taxon>Viridiplantae</taxon>
        <taxon>Streptophyta</taxon>
        <taxon>Embryophyta</taxon>
        <taxon>Tracheophyta</taxon>
        <taxon>Spermatophyta</taxon>
        <taxon>Magnoliopsida</taxon>
        <taxon>eudicotyledons</taxon>
        <taxon>Gunneridae</taxon>
        <taxon>Pentapetalae</taxon>
        <taxon>rosids</taxon>
        <taxon>fabids</taxon>
        <taxon>Rosales</taxon>
        <taxon>Rosaceae</taxon>
        <taxon>Amygdaloideae</taxon>
        <taxon>Maleae</taxon>
        <taxon>Malus</taxon>
    </lineage>
</organism>
<dbReference type="InterPro" id="IPR019273">
    <property type="entry name" value="Lunapark_Znf"/>
</dbReference>
<dbReference type="STRING" id="3750.A0A498J913"/>
<evidence type="ECO:0000313" key="5">
    <source>
        <dbReference type="Proteomes" id="UP000290289"/>
    </source>
</evidence>
<name>A0A498J913_MALDO</name>
<dbReference type="PANTHER" id="PTHR22166:SF12">
    <property type="entry name" value="ENDOPLASMIC RETICULUM JUNCTION FORMATION PROTEIN LUNAPARK"/>
    <property type="match status" value="1"/>
</dbReference>
<sequence length="554" mass="62151">MAFGVYQKWLRRGRTNPDVTEYIQQHFAKHASPIVVQVAWLESRRGLVDRRRALQRTGSLRSYVGPTHRVLRLRVVVVAKEIENRKIGVMAEDKAVGGEGDKKDAAAAAAPAVAKKKRQGIFSRMFSGIFRLHRDDFEKRLQYISKEEATVLARMQRRTITWRRMTRHLILFSVFFEVIAIFYAIVTTRATDLDWKMRTFRILPMFLLPAISSVSYSAFASFTKMRDRKDTKTLERLRAERQAKIDELKERTNYYTTQQLIQRYDPDPAAKAAAATVLASKLSMDSGMKFYVGDESKGNASAGKSHDVDLVHSGELRNRKPVHTRSNSTGSVPLNPLEEETPRSARSDGQTSEYNQLVVSHHNPQGPSPQDGGWIARIAALLVGEDPTQSYALICGNCHMHNGLAKKEDFPYITYFCPHCHALNQPKHLEGHTSGSNTPMTPSLDNSRTGVSSGPTKQASDSLDDSAISSASPVRAGSEIEEATERPALADTISEEKRMGLIFCWMDLCVCLYMLGRVTQCTRKCYRCLTEKLSGLNGDGICRLVVQLLELVYS</sequence>
<dbReference type="Pfam" id="PF10058">
    <property type="entry name" value="Zn_ribbon_10"/>
    <property type="match status" value="1"/>
</dbReference>
<feature type="transmembrane region" description="Helical" evidence="2">
    <location>
        <begin position="169"/>
        <end position="190"/>
    </location>
</feature>
<protein>
    <recommendedName>
        <fullName evidence="3">Lunapark zinc ribbon domain-containing protein</fullName>
    </recommendedName>
</protein>
<comment type="caution">
    <text evidence="4">The sequence shown here is derived from an EMBL/GenBank/DDBJ whole genome shotgun (WGS) entry which is preliminary data.</text>
</comment>
<feature type="transmembrane region" description="Helical" evidence="2">
    <location>
        <begin position="202"/>
        <end position="222"/>
    </location>
</feature>
<reference evidence="4 5" key="1">
    <citation type="submission" date="2018-10" db="EMBL/GenBank/DDBJ databases">
        <title>A high-quality apple genome assembly.</title>
        <authorList>
            <person name="Hu J."/>
        </authorList>
    </citation>
    <scope>NUCLEOTIDE SEQUENCE [LARGE SCALE GENOMIC DNA]</scope>
    <source>
        <strain evidence="5">cv. HFTH1</strain>
        <tissue evidence="4">Young leaf</tissue>
    </source>
</reference>
<accession>A0A498J913</accession>
<keyword evidence="5" id="KW-1185">Reference proteome</keyword>
<evidence type="ECO:0000256" key="1">
    <source>
        <dbReference type="SAM" id="MobiDB-lite"/>
    </source>
</evidence>
<evidence type="ECO:0000259" key="3">
    <source>
        <dbReference type="Pfam" id="PF10058"/>
    </source>
</evidence>
<dbReference type="Proteomes" id="UP000290289">
    <property type="component" value="Chromosome 8"/>
</dbReference>
<dbReference type="GO" id="GO:0071786">
    <property type="term" value="P:endoplasmic reticulum tubular network organization"/>
    <property type="evidence" value="ECO:0007669"/>
    <property type="project" value="InterPro"/>
</dbReference>
<feature type="compositionally biased region" description="Low complexity" evidence="1">
    <location>
        <begin position="459"/>
        <end position="472"/>
    </location>
</feature>
<keyword evidence="2" id="KW-1133">Transmembrane helix</keyword>
<feature type="region of interest" description="Disordered" evidence="1">
    <location>
        <begin position="297"/>
        <end position="351"/>
    </location>
</feature>
<evidence type="ECO:0000313" key="4">
    <source>
        <dbReference type="EMBL" id="RXH91970.1"/>
    </source>
</evidence>
<feature type="domain" description="Lunapark zinc ribbon" evidence="3">
    <location>
        <begin position="374"/>
        <end position="424"/>
    </location>
</feature>
<dbReference type="AlphaFoldDB" id="A0A498J913"/>
<keyword evidence="2" id="KW-0812">Transmembrane</keyword>
<dbReference type="InterPro" id="IPR040115">
    <property type="entry name" value="Lnp"/>
</dbReference>
<gene>
    <name evidence="4" type="ORF">DVH24_020993</name>
</gene>
<evidence type="ECO:0000256" key="2">
    <source>
        <dbReference type="SAM" id="Phobius"/>
    </source>
</evidence>